<keyword evidence="2" id="KW-0808">Transferase</keyword>
<organism evidence="2 3">
    <name type="scientific">Hydrococcus rivularis NIES-593</name>
    <dbReference type="NCBI Taxonomy" id="1921803"/>
    <lineage>
        <taxon>Bacteria</taxon>
        <taxon>Bacillati</taxon>
        <taxon>Cyanobacteriota</taxon>
        <taxon>Cyanophyceae</taxon>
        <taxon>Pleurocapsales</taxon>
        <taxon>Hydrococcaceae</taxon>
        <taxon>Hydrococcus</taxon>
    </lineage>
</organism>
<dbReference type="InterPro" id="IPR000905">
    <property type="entry name" value="Gcp-like_dom"/>
</dbReference>
<dbReference type="AlphaFoldDB" id="A0A1U7HEP3"/>
<dbReference type="EMBL" id="MRCB01000016">
    <property type="protein sequence ID" value="OKH22067.1"/>
    <property type="molecule type" value="Genomic_DNA"/>
</dbReference>
<dbReference type="Gene3D" id="3.30.420.40">
    <property type="match status" value="2"/>
</dbReference>
<dbReference type="Pfam" id="PF00814">
    <property type="entry name" value="TsaD"/>
    <property type="match status" value="1"/>
</dbReference>
<name>A0A1U7HEP3_9CYAN</name>
<accession>A0A1U7HEP3</accession>
<keyword evidence="3" id="KW-1185">Reference proteome</keyword>
<evidence type="ECO:0000259" key="1">
    <source>
        <dbReference type="Pfam" id="PF00814"/>
    </source>
</evidence>
<dbReference type="RefSeq" id="WP_073600200.1">
    <property type="nucleotide sequence ID" value="NZ_MRCB01000016.1"/>
</dbReference>
<dbReference type="InterPro" id="IPR022496">
    <property type="entry name" value="T6A_TsaB"/>
</dbReference>
<dbReference type="GO" id="GO:0016740">
    <property type="term" value="F:transferase activity"/>
    <property type="evidence" value="ECO:0007669"/>
    <property type="project" value="UniProtKB-KW"/>
</dbReference>
<dbReference type="GO" id="GO:0002949">
    <property type="term" value="P:tRNA threonylcarbamoyladenosine modification"/>
    <property type="evidence" value="ECO:0007669"/>
    <property type="project" value="InterPro"/>
</dbReference>
<proteinExistence type="predicted"/>
<protein>
    <submittedName>
        <fullName evidence="2">tRNA (Adenosine(37)-N6)-threonylcarbamoyltransferase complex dimerization subunit type 1 TsaB</fullName>
    </submittedName>
</protein>
<dbReference type="OrthoDB" id="9784166at2"/>
<comment type="caution">
    <text evidence="2">The sequence shown here is derived from an EMBL/GenBank/DDBJ whole genome shotgun (WGS) entry which is preliminary data.</text>
</comment>
<dbReference type="InterPro" id="IPR043129">
    <property type="entry name" value="ATPase_NBD"/>
</dbReference>
<reference evidence="2 3" key="1">
    <citation type="submission" date="2016-11" db="EMBL/GenBank/DDBJ databases">
        <title>Draft Genome Sequences of Nine Cyanobacterial Strains from Diverse Habitats.</title>
        <authorList>
            <person name="Zhu T."/>
            <person name="Hou S."/>
            <person name="Lu X."/>
            <person name="Hess W.R."/>
        </authorList>
    </citation>
    <scope>NUCLEOTIDE SEQUENCE [LARGE SCALE GENOMIC DNA]</scope>
    <source>
        <strain evidence="2 3">NIES-593</strain>
    </source>
</reference>
<feature type="domain" description="Gcp-like" evidence="1">
    <location>
        <begin position="58"/>
        <end position="139"/>
    </location>
</feature>
<sequence length="209" mass="23290">MQNSHLNKYALALHTSSPQLGLSLSNFAGDSRTQTWNLDRELSTYLHQYLIEFLKPQTWKDLEFIAVAKGPGSFTSTRIGVVTARTLAQQLEIPLFAISTLAALAWAKCDRSSSNQTIALQMNATRGQLYVGIYQVCDRSSGLIAYLPDTVMTPETWQQTLEKSETSYQLIVAPTALGATADSLLELAYQNWQAQKRPHWSEALPFYGV</sequence>
<dbReference type="Proteomes" id="UP000186868">
    <property type="component" value="Unassembled WGS sequence"/>
</dbReference>
<gene>
    <name evidence="2" type="ORF">NIES593_14130</name>
</gene>
<dbReference type="NCBIfam" id="TIGR03725">
    <property type="entry name" value="T6A_YeaZ"/>
    <property type="match status" value="1"/>
</dbReference>
<evidence type="ECO:0000313" key="2">
    <source>
        <dbReference type="EMBL" id="OKH22067.1"/>
    </source>
</evidence>
<dbReference type="STRING" id="1921803.NIES593_14130"/>
<evidence type="ECO:0000313" key="3">
    <source>
        <dbReference type="Proteomes" id="UP000186868"/>
    </source>
</evidence>
<dbReference type="SUPFAM" id="SSF53067">
    <property type="entry name" value="Actin-like ATPase domain"/>
    <property type="match status" value="2"/>
</dbReference>